<comment type="caution">
    <text evidence="5">The sequence shown here is derived from an EMBL/GenBank/DDBJ whole genome shotgun (WGS) entry which is preliminary data.</text>
</comment>
<dbReference type="PANTHER" id="PTHR43248:SF29">
    <property type="entry name" value="TRIPEPTIDYL AMINOPEPTIDASE"/>
    <property type="match status" value="1"/>
</dbReference>
<evidence type="ECO:0000256" key="2">
    <source>
        <dbReference type="ARBA" id="ARBA00022729"/>
    </source>
</evidence>
<dbReference type="EMBL" id="BAAANB010000001">
    <property type="protein sequence ID" value="GAA2019112.1"/>
    <property type="molecule type" value="Genomic_DNA"/>
</dbReference>
<dbReference type="GO" id="GO:0016787">
    <property type="term" value="F:hydrolase activity"/>
    <property type="evidence" value="ECO:0007669"/>
    <property type="project" value="UniProtKB-KW"/>
</dbReference>
<proteinExistence type="inferred from homology"/>
<feature type="domain" description="AB hydrolase-1" evidence="4">
    <location>
        <begin position="83"/>
        <end position="472"/>
    </location>
</feature>
<evidence type="ECO:0000256" key="3">
    <source>
        <dbReference type="ARBA" id="ARBA00022801"/>
    </source>
</evidence>
<dbReference type="SUPFAM" id="SSF53474">
    <property type="entry name" value="alpha/beta-Hydrolases"/>
    <property type="match status" value="1"/>
</dbReference>
<evidence type="ECO:0000256" key="1">
    <source>
        <dbReference type="ARBA" id="ARBA00010088"/>
    </source>
</evidence>
<keyword evidence="6" id="KW-1185">Reference proteome</keyword>
<reference evidence="5 6" key="1">
    <citation type="journal article" date="2019" name="Int. J. Syst. Evol. Microbiol.">
        <title>The Global Catalogue of Microorganisms (GCM) 10K type strain sequencing project: providing services to taxonomists for standard genome sequencing and annotation.</title>
        <authorList>
            <consortium name="The Broad Institute Genomics Platform"/>
            <consortium name="The Broad Institute Genome Sequencing Center for Infectious Disease"/>
            <person name="Wu L."/>
            <person name="Ma J."/>
        </authorList>
    </citation>
    <scope>NUCLEOTIDE SEQUENCE [LARGE SCALE GENOMIC DNA]</scope>
    <source>
        <strain evidence="5 6">JCM 14283</strain>
    </source>
</reference>
<evidence type="ECO:0000259" key="4">
    <source>
        <dbReference type="Pfam" id="PF00561"/>
    </source>
</evidence>
<dbReference type="Gene3D" id="3.40.50.1820">
    <property type="entry name" value="alpha/beta hydrolase"/>
    <property type="match status" value="1"/>
</dbReference>
<gene>
    <name evidence="5" type="ORF">GCM10009740_03960</name>
</gene>
<dbReference type="InterPro" id="IPR051601">
    <property type="entry name" value="Serine_prot/Carboxylest_S33"/>
</dbReference>
<dbReference type="InterPro" id="IPR029058">
    <property type="entry name" value="AB_hydrolase_fold"/>
</dbReference>
<accession>A0ABN2TSP1</accession>
<evidence type="ECO:0000313" key="6">
    <source>
        <dbReference type="Proteomes" id="UP001501285"/>
    </source>
</evidence>
<dbReference type="Pfam" id="PF00561">
    <property type="entry name" value="Abhydrolase_1"/>
    <property type="match status" value="1"/>
</dbReference>
<keyword evidence="3 5" id="KW-0378">Hydrolase</keyword>
<protein>
    <submittedName>
        <fullName evidence="5">Alpha/beta hydrolase</fullName>
    </submittedName>
</protein>
<sequence length="501" mass="53293">MAAGAGRPATTPVAFTGPVDPEPADLAAYYGKAVAWTTCDDDARFECGTVAVPVDYKRPGGARTSIALRRLVASGPGKRIGSLFINPGGPGGSGIEFADAAPDFFDDAVRERYDVVGFDPRGMGQSDPVDCLTDADLDAMYAADPTPDTPAERDAARRAPAERNRRCLVRGGALAARMGTEFVARDLDILRSAVGDERLNYYGVSYGTMIGAVYADFLTSRVGLMVLDSAVLPDAVEEDVPSPQEVDAAARGWADDFDDVVDDFATECGSSVECPLGKDTATVSRTLVAFLDRLDRQPLETDYDSLPRLTEGWATTAIGWGLTRPDTWPDLVDALDTAVNDGDGTDLAAFAMEMVERNEDGTYAGGATARGHLLVTCSDWPQSPWDSVVPSRDVLDNHPLWARLNGPSTPQCDGWTGVRRQTLLVGADVPTPVLVIGNDGDRTTPIENTRALAGEIVRSRFVTVSAEGHGAYGNDNDCADAVVDDYLAHSRAPEDDFVCGA</sequence>
<organism evidence="5 6">
    <name type="scientific">Terrabacter terrae</name>
    <dbReference type="NCBI Taxonomy" id="318434"/>
    <lineage>
        <taxon>Bacteria</taxon>
        <taxon>Bacillati</taxon>
        <taxon>Actinomycetota</taxon>
        <taxon>Actinomycetes</taxon>
        <taxon>Micrococcales</taxon>
        <taxon>Intrasporangiaceae</taxon>
        <taxon>Terrabacter</taxon>
    </lineage>
</organism>
<dbReference type="PANTHER" id="PTHR43248">
    <property type="entry name" value="2-SUCCINYL-6-HYDROXY-2,4-CYCLOHEXADIENE-1-CARBOXYLATE SYNTHASE"/>
    <property type="match status" value="1"/>
</dbReference>
<dbReference type="Proteomes" id="UP001501285">
    <property type="component" value="Unassembled WGS sequence"/>
</dbReference>
<dbReference type="InterPro" id="IPR000073">
    <property type="entry name" value="AB_hydrolase_1"/>
</dbReference>
<keyword evidence="2" id="KW-0732">Signal</keyword>
<name>A0ABN2TSP1_9MICO</name>
<comment type="similarity">
    <text evidence="1">Belongs to the peptidase S33 family.</text>
</comment>
<evidence type="ECO:0000313" key="5">
    <source>
        <dbReference type="EMBL" id="GAA2019112.1"/>
    </source>
</evidence>